<keyword evidence="6" id="KW-1185">Reference proteome</keyword>
<dbReference type="InterPro" id="IPR013552">
    <property type="entry name" value="Thioester_dom"/>
</dbReference>
<keyword evidence="2" id="KW-0472">Membrane</keyword>
<reference evidence="5 6" key="1">
    <citation type="submission" date="2022-06" db="EMBL/GenBank/DDBJ databases">
        <title>Genomic Encyclopedia of Archaeal and Bacterial Type Strains, Phase II (KMG-II): from individual species to whole genera.</title>
        <authorList>
            <person name="Goeker M."/>
        </authorList>
    </citation>
    <scope>NUCLEOTIDE SEQUENCE [LARGE SCALE GENOMIC DNA]</scope>
    <source>
        <strain evidence="5 6">DSM 40477</strain>
    </source>
</reference>
<keyword evidence="2" id="KW-1133">Transmembrane helix</keyword>
<dbReference type="InterPro" id="IPR023849">
    <property type="entry name" value="TQXA_dom"/>
</dbReference>
<feature type="chain" id="PRO_5046741682" evidence="3">
    <location>
        <begin position="31"/>
        <end position="400"/>
    </location>
</feature>
<accession>A0ABT1HRC2</accession>
<keyword evidence="3" id="KW-0732">Signal</keyword>
<evidence type="ECO:0000256" key="3">
    <source>
        <dbReference type="SAM" id="SignalP"/>
    </source>
</evidence>
<feature type="signal peptide" evidence="3">
    <location>
        <begin position="1"/>
        <end position="30"/>
    </location>
</feature>
<feature type="domain" description="Thioester" evidence="4">
    <location>
        <begin position="71"/>
        <end position="176"/>
    </location>
</feature>
<dbReference type="Proteomes" id="UP001205311">
    <property type="component" value="Unassembled WGS sequence"/>
</dbReference>
<feature type="region of interest" description="Disordered" evidence="1">
    <location>
        <begin position="175"/>
        <end position="204"/>
    </location>
</feature>
<name>A0ABT1HRC2_STRSD</name>
<proteinExistence type="predicted"/>
<sequence>MASRLHPARLGAAFLGTAVALLASALPASAEATGEVALDPNAGGEHVRMNGKPEPTSLIGLRLSDGRLLKTYCVELTEPARNGFPMKEAHWDEYPDGSKSFKSQPDKVLWILNHSYPNVDTDALGKVIEAKDLTPSEAIAGTQAAIWHFSNGAKLDEQGNDDDVKKLYKYLTGEKNVGQKTQPPVSLKLSPEKAEGAPGDKIGPFTVDTTASEAKLSVKKSTADGVQVVTAEGKPVTSAKGGDKVFVQVPADAKGGTGEATVQAEAEATVEKGRLFVGSDRNKRTQTLITAESMKTSVKAHAEAAWKKKTTPSSSSGATTPSNPGGPTTSVSTSASQPPSSVPVTPAPVTSTTQAQPVPASNNDNLANTGASVLGAIGVGIVLVGGGATALILQRRRKKA</sequence>
<dbReference type="NCBIfam" id="TIGR03934">
    <property type="entry name" value="TQXA_dom"/>
    <property type="match status" value="1"/>
</dbReference>
<dbReference type="RefSeq" id="WP_253669000.1">
    <property type="nucleotide sequence ID" value="NZ_JAMTCP010000006.1"/>
</dbReference>
<evidence type="ECO:0000259" key="4">
    <source>
        <dbReference type="Pfam" id="PF08341"/>
    </source>
</evidence>
<keyword evidence="2" id="KW-0812">Transmembrane</keyword>
<protein>
    <submittedName>
        <fullName evidence="5">TQXA domain-containing protein</fullName>
    </submittedName>
</protein>
<dbReference type="Pfam" id="PF08341">
    <property type="entry name" value="TED"/>
    <property type="match status" value="1"/>
</dbReference>
<evidence type="ECO:0000313" key="5">
    <source>
        <dbReference type="EMBL" id="MCP2258070.1"/>
    </source>
</evidence>
<organism evidence="5 6">
    <name type="scientific">Streptoalloteichus tenebrarius (strain ATCC 17920 / DSM 40477 / JCM 4838 / CBS 697.72 / NBRC 16177 / NCIMB 11028 / NRRL B-12390 / A12253. 1 / ISP 5477)</name>
    <name type="common">Streptomyces tenebrarius</name>
    <dbReference type="NCBI Taxonomy" id="1933"/>
    <lineage>
        <taxon>Bacteria</taxon>
        <taxon>Bacillati</taxon>
        <taxon>Actinomycetota</taxon>
        <taxon>Actinomycetes</taxon>
        <taxon>Pseudonocardiales</taxon>
        <taxon>Pseudonocardiaceae</taxon>
        <taxon>Streptoalloteichus</taxon>
    </lineage>
</organism>
<feature type="compositionally biased region" description="Low complexity" evidence="1">
    <location>
        <begin position="311"/>
        <end position="357"/>
    </location>
</feature>
<comment type="caution">
    <text evidence="5">The sequence shown here is derived from an EMBL/GenBank/DDBJ whole genome shotgun (WGS) entry which is preliminary data.</text>
</comment>
<feature type="transmembrane region" description="Helical" evidence="2">
    <location>
        <begin position="371"/>
        <end position="393"/>
    </location>
</feature>
<dbReference type="Gene3D" id="1.10.150.480">
    <property type="match status" value="1"/>
</dbReference>
<dbReference type="EMBL" id="JAMTCP010000006">
    <property type="protein sequence ID" value="MCP2258070.1"/>
    <property type="molecule type" value="Genomic_DNA"/>
</dbReference>
<evidence type="ECO:0000313" key="6">
    <source>
        <dbReference type="Proteomes" id="UP001205311"/>
    </source>
</evidence>
<feature type="region of interest" description="Disordered" evidence="1">
    <location>
        <begin position="292"/>
        <end position="363"/>
    </location>
</feature>
<gene>
    <name evidence="5" type="ORF">LX15_001757</name>
</gene>
<evidence type="ECO:0000256" key="1">
    <source>
        <dbReference type="SAM" id="MobiDB-lite"/>
    </source>
</evidence>
<evidence type="ECO:0000256" key="2">
    <source>
        <dbReference type="SAM" id="Phobius"/>
    </source>
</evidence>